<accession>A0A2W7N5G0</accession>
<evidence type="ECO:0000313" key="3">
    <source>
        <dbReference type="EMBL" id="PZX13557.1"/>
    </source>
</evidence>
<dbReference type="Pfam" id="PF09335">
    <property type="entry name" value="VTT_dom"/>
    <property type="match status" value="1"/>
</dbReference>
<dbReference type="AlphaFoldDB" id="A0A2W7N5G0"/>
<gene>
    <name evidence="3" type="ORF">LX69_02590</name>
</gene>
<dbReference type="OrthoDB" id="1118259at2"/>
<evidence type="ECO:0000259" key="2">
    <source>
        <dbReference type="Pfam" id="PF09335"/>
    </source>
</evidence>
<name>A0A2W7N5G0_9BACT</name>
<protein>
    <submittedName>
        <fullName evidence="3">Membrane protein YqaA with SNARE-associated domain</fullName>
    </submittedName>
</protein>
<keyword evidence="1" id="KW-0472">Membrane</keyword>
<feature type="transmembrane region" description="Helical" evidence="1">
    <location>
        <begin position="71"/>
        <end position="94"/>
    </location>
</feature>
<evidence type="ECO:0000313" key="4">
    <source>
        <dbReference type="Proteomes" id="UP000249239"/>
    </source>
</evidence>
<feature type="transmembrane region" description="Helical" evidence="1">
    <location>
        <begin position="101"/>
        <end position="126"/>
    </location>
</feature>
<reference evidence="3 4" key="1">
    <citation type="submission" date="2018-06" db="EMBL/GenBank/DDBJ databases">
        <title>Genomic Encyclopedia of Archaeal and Bacterial Type Strains, Phase II (KMG-II): from individual species to whole genera.</title>
        <authorList>
            <person name="Goeker M."/>
        </authorList>
    </citation>
    <scope>NUCLEOTIDE SEQUENCE [LARGE SCALE GENOMIC DNA]</scope>
    <source>
        <strain evidence="3 4">DSM 6779</strain>
    </source>
</reference>
<feature type="transmembrane region" description="Helical" evidence="1">
    <location>
        <begin position="181"/>
        <end position="202"/>
    </location>
</feature>
<feature type="domain" description="VTT" evidence="2">
    <location>
        <begin position="85"/>
        <end position="198"/>
    </location>
</feature>
<keyword evidence="4" id="KW-1185">Reference proteome</keyword>
<keyword evidence="1" id="KW-0812">Transmembrane</keyword>
<dbReference type="InterPro" id="IPR032816">
    <property type="entry name" value="VTT_dom"/>
</dbReference>
<keyword evidence="1" id="KW-1133">Transmembrane helix</keyword>
<organism evidence="3 4">
    <name type="scientific">Breznakibacter xylanolyticus</name>
    <dbReference type="NCBI Taxonomy" id="990"/>
    <lineage>
        <taxon>Bacteria</taxon>
        <taxon>Pseudomonadati</taxon>
        <taxon>Bacteroidota</taxon>
        <taxon>Bacteroidia</taxon>
        <taxon>Marinilabiliales</taxon>
        <taxon>Marinilabiliaceae</taxon>
        <taxon>Breznakibacter</taxon>
    </lineage>
</organism>
<sequence length="203" mass="23382">MLPNQRTKTRAIALNRYYRITRFYEFLTNLSIKGGITIAVVVSLFVLLELFVIDTRALLDSLVENYSEKVILSTFLLSETLMGLLPPEIFIAWSSKMSSPWFYLFLLSSASYIGGFFAFMLGRLVYQIPPVRDSLEIKLAGHIKNLRKWGGLFVFVGAMLPLPHSLVSMACGLIKYDLKYYLLWALFRFLRFYIYALVIFSVI</sequence>
<evidence type="ECO:0000256" key="1">
    <source>
        <dbReference type="SAM" id="Phobius"/>
    </source>
</evidence>
<dbReference type="EMBL" id="QKZK01000024">
    <property type="protein sequence ID" value="PZX13557.1"/>
    <property type="molecule type" value="Genomic_DNA"/>
</dbReference>
<comment type="caution">
    <text evidence="3">The sequence shown here is derived from an EMBL/GenBank/DDBJ whole genome shotgun (WGS) entry which is preliminary data.</text>
</comment>
<dbReference type="Proteomes" id="UP000249239">
    <property type="component" value="Unassembled WGS sequence"/>
</dbReference>
<feature type="transmembrane region" description="Helical" evidence="1">
    <location>
        <begin position="26"/>
        <end position="51"/>
    </location>
</feature>
<proteinExistence type="predicted"/>
<feature type="transmembrane region" description="Helical" evidence="1">
    <location>
        <begin position="152"/>
        <end position="174"/>
    </location>
</feature>
<dbReference type="RefSeq" id="WP_111446435.1">
    <property type="nucleotide sequence ID" value="NZ_QKZK01000024.1"/>
</dbReference>